<evidence type="ECO:0000256" key="1">
    <source>
        <dbReference type="ARBA" id="ARBA00001942"/>
    </source>
</evidence>
<dbReference type="PANTHER" id="PTHR43742:SF2">
    <property type="entry name" value="ASSIMILATORY NITRATE REDUCTASE CATALYTIC SUBUNIT"/>
    <property type="match status" value="1"/>
</dbReference>
<dbReference type="Pfam" id="PF04879">
    <property type="entry name" value="Molybdop_Fe4S4"/>
    <property type="match status" value="1"/>
</dbReference>
<protein>
    <submittedName>
        <fullName evidence="9">Dehydrogenase</fullName>
    </submittedName>
</protein>
<feature type="domain" description="4Fe-4S Mo/W bis-MGD-type" evidence="8">
    <location>
        <begin position="3"/>
        <end position="63"/>
    </location>
</feature>
<organism evidence="9 10">
    <name type="scientific">Spirosoma montaniterrae</name>
    <dbReference type="NCBI Taxonomy" id="1178516"/>
    <lineage>
        <taxon>Bacteria</taxon>
        <taxon>Pseudomonadati</taxon>
        <taxon>Bacteroidota</taxon>
        <taxon>Cytophagia</taxon>
        <taxon>Cytophagales</taxon>
        <taxon>Cytophagaceae</taxon>
        <taxon>Spirosoma</taxon>
    </lineage>
</organism>
<dbReference type="Proteomes" id="UP000187941">
    <property type="component" value="Chromosome"/>
</dbReference>
<evidence type="ECO:0000256" key="5">
    <source>
        <dbReference type="ARBA" id="ARBA00023002"/>
    </source>
</evidence>
<keyword evidence="3" id="KW-0500">Molybdenum</keyword>
<keyword evidence="6" id="KW-0408">Iron</keyword>
<dbReference type="Gene3D" id="2.20.25.90">
    <property type="entry name" value="ADC-like domains"/>
    <property type="match status" value="1"/>
</dbReference>
<dbReference type="SMART" id="SM00926">
    <property type="entry name" value="Molybdop_Fe4S4"/>
    <property type="match status" value="1"/>
</dbReference>
<dbReference type="GO" id="GO:0016491">
    <property type="term" value="F:oxidoreductase activity"/>
    <property type="evidence" value="ECO:0007669"/>
    <property type="project" value="UniProtKB-KW"/>
</dbReference>
<keyword evidence="7" id="KW-0411">Iron-sulfur</keyword>
<dbReference type="EMBL" id="CP014263">
    <property type="protein sequence ID" value="AQG79231.1"/>
    <property type="molecule type" value="Genomic_DNA"/>
</dbReference>
<dbReference type="PROSITE" id="PS51669">
    <property type="entry name" value="4FE4S_MOW_BIS_MGD"/>
    <property type="match status" value="1"/>
</dbReference>
<evidence type="ECO:0000259" key="8">
    <source>
        <dbReference type="PROSITE" id="PS51669"/>
    </source>
</evidence>
<dbReference type="InterPro" id="IPR006656">
    <property type="entry name" value="Mopterin_OxRdtase"/>
</dbReference>
<dbReference type="Pfam" id="PF00384">
    <property type="entry name" value="Molybdopterin"/>
    <property type="match status" value="1"/>
</dbReference>
<dbReference type="GO" id="GO:0043546">
    <property type="term" value="F:molybdopterin cofactor binding"/>
    <property type="evidence" value="ECO:0007669"/>
    <property type="project" value="InterPro"/>
</dbReference>
<dbReference type="RefSeq" id="WP_077130672.1">
    <property type="nucleotide sequence ID" value="NZ_CP014263.1"/>
</dbReference>
<dbReference type="GO" id="GO:0051536">
    <property type="term" value="F:iron-sulfur cluster binding"/>
    <property type="evidence" value="ECO:0007669"/>
    <property type="project" value="UniProtKB-KW"/>
</dbReference>
<evidence type="ECO:0000256" key="6">
    <source>
        <dbReference type="ARBA" id="ARBA00023004"/>
    </source>
</evidence>
<evidence type="ECO:0000313" key="9">
    <source>
        <dbReference type="EMBL" id="AQG79231.1"/>
    </source>
</evidence>
<dbReference type="GO" id="GO:0046872">
    <property type="term" value="F:metal ion binding"/>
    <property type="evidence" value="ECO:0007669"/>
    <property type="project" value="UniProtKB-KW"/>
</dbReference>
<dbReference type="PROSITE" id="PS00932">
    <property type="entry name" value="MOLYBDOPTERIN_PROK_3"/>
    <property type="match status" value="1"/>
</dbReference>
<dbReference type="PANTHER" id="PTHR43742">
    <property type="entry name" value="TRIMETHYLAMINE-N-OXIDE REDUCTASE"/>
    <property type="match status" value="1"/>
</dbReference>
<keyword evidence="5" id="KW-0560">Oxidoreductase</keyword>
<dbReference type="Gene3D" id="3.40.50.740">
    <property type="match status" value="1"/>
</dbReference>
<comment type="similarity">
    <text evidence="2">Belongs to the prokaryotic molybdopterin-containing oxidoreductase family.</text>
</comment>
<evidence type="ECO:0000256" key="3">
    <source>
        <dbReference type="ARBA" id="ARBA00022505"/>
    </source>
</evidence>
<dbReference type="AlphaFoldDB" id="A0A1P9WV33"/>
<keyword evidence="4" id="KW-0479">Metal-binding</keyword>
<dbReference type="Gene3D" id="2.40.40.20">
    <property type="match status" value="1"/>
</dbReference>
<comment type="cofactor">
    <cofactor evidence="1">
        <name>Mo-bis(molybdopterin guanine dinucleotide)</name>
        <dbReference type="ChEBI" id="CHEBI:60539"/>
    </cofactor>
</comment>
<reference evidence="9 10" key="1">
    <citation type="submission" date="2016-01" db="EMBL/GenBank/DDBJ databases">
        <authorList>
            <person name="Oliw E.H."/>
        </authorList>
    </citation>
    <scope>NUCLEOTIDE SEQUENCE [LARGE SCALE GENOMIC DNA]</scope>
    <source>
        <strain evidence="9 10">DY10</strain>
    </source>
</reference>
<gene>
    <name evidence="9" type="ORF">AWR27_07775</name>
</gene>
<evidence type="ECO:0000256" key="7">
    <source>
        <dbReference type="ARBA" id="ARBA00023014"/>
    </source>
</evidence>
<name>A0A1P9WV33_9BACT</name>
<dbReference type="InterPro" id="IPR050612">
    <property type="entry name" value="Prok_Mopterin_Oxidored"/>
</dbReference>
<dbReference type="Pfam" id="PF01568">
    <property type="entry name" value="Molydop_binding"/>
    <property type="match status" value="1"/>
</dbReference>
<dbReference type="KEGG" id="smon:AWR27_07775"/>
<dbReference type="InterPro" id="IPR006655">
    <property type="entry name" value="Mopterin_OxRdtase_prok_CS"/>
</dbReference>
<evidence type="ECO:0000256" key="2">
    <source>
        <dbReference type="ARBA" id="ARBA00010312"/>
    </source>
</evidence>
<dbReference type="Gene3D" id="3.40.228.10">
    <property type="entry name" value="Dimethylsulfoxide Reductase, domain 2"/>
    <property type="match status" value="1"/>
</dbReference>
<dbReference type="InterPro" id="IPR006963">
    <property type="entry name" value="Mopterin_OxRdtase_4Fe-4S_dom"/>
</dbReference>
<evidence type="ECO:0000256" key="4">
    <source>
        <dbReference type="ARBA" id="ARBA00022723"/>
    </source>
</evidence>
<dbReference type="InterPro" id="IPR006657">
    <property type="entry name" value="MoPterin_dinucl-bd_dom"/>
</dbReference>
<keyword evidence="10" id="KW-1185">Reference proteome</keyword>
<dbReference type="STRING" id="1178516.AWR27_07775"/>
<accession>A0A1P9WV33</accession>
<evidence type="ECO:0000313" key="10">
    <source>
        <dbReference type="Proteomes" id="UP000187941"/>
    </source>
</evidence>
<proteinExistence type="inferred from homology"/>
<dbReference type="OrthoDB" id="9792592at2"/>
<dbReference type="SUPFAM" id="SSF53706">
    <property type="entry name" value="Formate dehydrogenase/DMSO reductase, domains 1-3"/>
    <property type="match status" value="1"/>
</dbReference>
<sequence>MAIQTHYRACNLCEAICGLEITYRTDAGRNEVISIAGDKNDPFSRGHVCPKAVALKDIYEDPNRLKHPLKRIVAPDGTIDWQPIGWEQALAEVADRLKEIRAAHGPNAIGFYAGNPSVHNSGTFLSAPGFVKALGTRAVFSASSVDQFPHHFAAWQLFGHPLLLPIPDIDHTDYWLIIGGNPIASNGSIMTAPDVANRLRAIQQRGGRVVVIDPRRTETAHRASEHHFIRPGTDVFLLLAMVQTLFADQLVRLGRLAGVIDGLETLQTAVAGFTPEAVASQTGLDPVVIRRLAHELAQTGRAVCYGRVGVSVQAFGGLCLWLINVINLLTGHLDEPGGMLFTSPAIDILGRAQPYTKYDRFRSRVSGRPEFMGELPVACLAEEILTEPERDGDTRIRAMVTSCGNPVLSTPNGGQLDRAFAQLDLMVSVDIFINETTRHAHYILPPATGLETAHYDLTFHGLAIRNTTRYSEPLFDKAPDARYDWAIFEELRLRLETDEYDPATAPAPTDPAHKIDLGLRYGPYGQPATGDEPTTGPARPGLSLQTLLAHPHGIDLGPLRPQLPMRLLTANKRIDVATAPFLADLDRARTVLRQTSQSETGTFQLISRRHLRDNNSWMHNVHRLVKGPNRCTLELNPQDAESLGITTGDRVRVRSRVGVVELPAAVTADMMPGVVSMPHGYGHHRAGVRLAVAQQHAGVSINDLTDETEVDELTGNAALSGVAVTVERVG</sequence>